<keyword evidence="9" id="KW-1185">Reference proteome</keyword>
<dbReference type="Proteomes" id="UP000469523">
    <property type="component" value="Unassembled WGS sequence"/>
</dbReference>
<dbReference type="PANTHER" id="PTHR30106">
    <property type="entry name" value="INNER MEMBRANE PROTEIN YEIH-RELATED"/>
    <property type="match status" value="1"/>
</dbReference>
<evidence type="ECO:0000256" key="6">
    <source>
        <dbReference type="ARBA" id="ARBA00023136"/>
    </source>
</evidence>
<dbReference type="AlphaFoldDB" id="A0A6N7XWU8"/>
<evidence type="ECO:0000256" key="2">
    <source>
        <dbReference type="ARBA" id="ARBA00007977"/>
    </source>
</evidence>
<dbReference type="RefSeq" id="WP_154438680.1">
    <property type="nucleotide sequence ID" value="NZ_JAHLPJ010000001.1"/>
</dbReference>
<sequence>MNSKKTSAIILCILIAIVATYLGGLQNLVGAPMIGLFIGMLILNIIPSIDKDFKSGTTFAGKKFLTWGIILAGATLNFKEVLGYGAKALPLLLFNICLSFSVAYFVGKKLDVSTNTCTLVGGGSCICGGTAIATLASIIKAKETEIAYAMTAIFLFDILAALVYPYLAGAIGLTANQFGFLAGAAINDTSSVAAAEATYNVLNNLDSSLAITIKLARTSLLILVSIVATILTVRNESKANKDSGEQISIGQTVMKVFPWFIVIFLGMAVLNTLGLFDLVPGSAKFFKKGYKFLITAALAGVGFKIHFKDLFTKGTKPIILGGCTWAAVAISTLLFITIFANYIG</sequence>
<feature type="transmembrane region" description="Helical" evidence="7">
    <location>
        <begin position="7"/>
        <end position="23"/>
    </location>
</feature>
<feature type="transmembrane region" description="Helical" evidence="7">
    <location>
        <begin position="88"/>
        <end position="107"/>
    </location>
</feature>
<proteinExistence type="inferred from homology"/>
<comment type="subcellular location">
    <subcellularLocation>
        <location evidence="1">Cell membrane</location>
        <topology evidence="1">Multi-pass membrane protein</topology>
    </subcellularLocation>
</comment>
<evidence type="ECO:0000313" key="8">
    <source>
        <dbReference type="EMBL" id="MSU00280.1"/>
    </source>
</evidence>
<reference evidence="8 9" key="1">
    <citation type="submission" date="2019-09" db="EMBL/GenBank/DDBJ databases">
        <title>In-depth cultivation of the pig gut microbiome towards novel bacterial diversity and tailored functional studies.</title>
        <authorList>
            <person name="Wylensek D."/>
            <person name="Hitch T.C.A."/>
            <person name="Clavel T."/>
        </authorList>
    </citation>
    <scope>NUCLEOTIDE SEQUENCE [LARGE SCALE GENOMIC DNA]</scope>
    <source>
        <strain evidence="8 9">WCA3-693-APC-4?</strain>
    </source>
</reference>
<feature type="transmembrane region" description="Helical" evidence="7">
    <location>
        <begin position="215"/>
        <end position="235"/>
    </location>
</feature>
<evidence type="ECO:0000313" key="9">
    <source>
        <dbReference type="Proteomes" id="UP000469523"/>
    </source>
</evidence>
<keyword evidence="4 7" id="KW-0812">Transmembrane</keyword>
<protein>
    <submittedName>
        <fullName evidence="8">Putative sulfate exporter family transporter</fullName>
    </submittedName>
</protein>
<feature type="transmembrane region" description="Helical" evidence="7">
    <location>
        <begin position="119"/>
        <end position="139"/>
    </location>
</feature>
<feature type="transmembrane region" description="Helical" evidence="7">
    <location>
        <begin position="319"/>
        <end position="343"/>
    </location>
</feature>
<feature type="transmembrane region" description="Helical" evidence="7">
    <location>
        <begin position="146"/>
        <end position="167"/>
    </location>
</feature>
<gene>
    <name evidence="8" type="ORF">FYJ83_02225</name>
</gene>
<evidence type="ECO:0000256" key="7">
    <source>
        <dbReference type="SAM" id="Phobius"/>
    </source>
</evidence>
<dbReference type="EMBL" id="VUNQ01000003">
    <property type="protein sequence ID" value="MSU00280.1"/>
    <property type="molecule type" value="Genomic_DNA"/>
</dbReference>
<evidence type="ECO:0000256" key="1">
    <source>
        <dbReference type="ARBA" id="ARBA00004651"/>
    </source>
</evidence>
<comment type="caution">
    <text evidence="8">The sequence shown here is derived from an EMBL/GenBank/DDBJ whole genome shotgun (WGS) entry which is preliminary data.</text>
</comment>
<name>A0A6N7XWU8_9FIRM</name>
<dbReference type="InterPro" id="IPR018383">
    <property type="entry name" value="UPF0324_pro"/>
</dbReference>
<keyword evidence="6 7" id="KW-0472">Membrane</keyword>
<keyword evidence="3" id="KW-1003">Cell membrane</keyword>
<comment type="similarity">
    <text evidence="2">Belongs to the UPF0324 family.</text>
</comment>
<organism evidence="8 9">
    <name type="scientific">Tissierella pigra</name>
    <dbReference type="NCBI Taxonomy" id="2607614"/>
    <lineage>
        <taxon>Bacteria</taxon>
        <taxon>Bacillati</taxon>
        <taxon>Bacillota</taxon>
        <taxon>Tissierellia</taxon>
        <taxon>Tissierellales</taxon>
        <taxon>Tissierellaceae</taxon>
        <taxon>Tissierella</taxon>
    </lineage>
</organism>
<accession>A0A6N7XWU8</accession>
<feature type="transmembrane region" description="Helical" evidence="7">
    <location>
        <begin position="256"/>
        <end position="276"/>
    </location>
</feature>
<evidence type="ECO:0000256" key="5">
    <source>
        <dbReference type="ARBA" id="ARBA00022989"/>
    </source>
</evidence>
<evidence type="ECO:0000256" key="3">
    <source>
        <dbReference type="ARBA" id="ARBA00022475"/>
    </source>
</evidence>
<dbReference type="GO" id="GO:0005886">
    <property type="term" value="C:plasma membrane"/>
    <property type="evidence" value="ECO:0007669"/>
    <property type="project" value="UniProtKB-SubCell"/>
</dbReference>
<feature type="transmembrane region" description="Helical" evidence="7">
    <location>
        <begin position="29"/>
        <end position="46"/>
    </location>
</feature>
<dbReference type="PANTHER" id="PTHR30106:SF1">
    <property type="entry name" value="UPF0324 MEMBRANE PROTEIN FN0533"/>
    <property type="match status" value="1"/>
</dbReference>
<evidence type="ECO:0000256" key="4">
    <source>
        <dbReference type="ARBA" id="ARBA00022692"/>
    </source>
</evidence>
<dbReference type="Pfam" id="PF03601">
    <property type="entry name" value="Cons_hypoth698"/>
    <property type="match status" value="1"/>
</dbReference>
<keyword evidence="5 7" id="KW-1133">Transmembrane helix</keyword>